<name>A0ABU6YRV7_9FABA</name>
<keyword evidence="2" id="KW-1185">Reference proteome</keyword>
<sequence>MSLLQKALPLMTLRQRPSFFFFCTVSNTTTPRALSRTRTVSCASASTSHLIQPPPSASEAQTLSSIAKIQSQTLNWVCRIAFCGTKVVSFGYLTSLATILV</sequence>
<reference evidence="1 2" key="1">
    <citation type="journal article" date="2023" name="Plants (Basel)">
        <title>Bridging the Gap: Combining Genomics and Transcriptomics Approaches to Understand Stylosanthes scabra, an Orphan Legume from the Brazilian Caatinga.</title>
        <authorList>
            <person name="Ferreira-Neto J.R.C."/>
            <person name="da Silva M.D."/>
            <person name="Binneck E."/>
            <person name="de Melo N.F."/>
            <person name="da Silva R.H."/>
            <person name="de Melo A.L.T.M."/>
            <person name="Pandolfi V."/>
            <person name="Bustamante F.O."/>
            <person name="Brasileiro-Vidal A.C."/>
            <person name="Benko-Iseppon A.M."/>
        </authorList>
    </citation>
    <scope>NUCLEOTIDE SEQUENCE [LARGE SCALE GENOMIC DNA]</scope>
    <source>
        <tissue evidence="1">Leaves</tissue>
    </source>
</reference>
<gene>
    <name evidence="1" type="ORF">PIB30_090054</name>
</gene>
<dbReference type="EMBL" id="JASCZI010243372">
    <property type="protein sequence ID" value="MED6213107.1"/>
    <property type="molecule type" value="Genomic_DNA"/>
</dbReference>
<accession>A0ABU6YRV7</accession>
<proteinExistence type="predicted"/>
<evidence type="ECO:0000313" key="2">
    <source>
        <dbReference type="Proteomes" id="UP001341840"/>
    </source>
</evidence>
<evidence type="ECO:0000313" key="1">
    <source>
        <dbReference type="EMBL" id="MED6213107.1"/>
    </source>
</evidence>
<comment type="caution">
    <text evidence="1">The sequence shown here is derived from an EMBL/GenBank/DDBJ whole genome shotgun (WGS) entry which is preliminary data.</text>
</comment>
<protein>
    <submittedName>
        <fullName evidence="1">Uncharacterized protein</fullName>
    </submittedName>
</protein>
<dbReference type="Proteomes" id="UP001341840">
    <property type="component" value="Unassembled WGS sequence"/>
</dbReference>
<organism evidence="1 2">
    <name type="scientific">Stylosanthes scabra</name>
    <dbReference type="NCBI Taxonomy" id="79078"/>
    <lineage>
        <taxon>Eukaryota</taxon>
        <taxon>Viridiplantae</taxon>
        <taxon>Streptophyta</taxon>
        <taxon>Embryophyta</taxon>
        <taxon>Tracheophyta</taxon>
        <taxon>Spermatophyta</taxon>
        <taxon>Magnoliopsida</taxon>
        <taxon>eudicotyledons</taxon>
        <taxon>Gunneridae</taxon>
        <taxon>Pentapetalae</taxon>
        <taxon>rosids</taxon>
        <taxon>fabids</taxon>
        <taxon>Fabales</taxon>
        <taxon>Fabaceae</taxon>
        <taxon>Papilionoideae</taxon>
        <taxon>50 kb inversion clade</taxon>
        <taxon>dalbergioids sensu lato</taxon>
        <taxon>Dalbergieae</taxon>
        <taxon>Pterocarpus clade</taxon>
        <taxon>Stylosanthes</taxon>
    </lineage>
</organism>